<feature type="compositionally biased region" description="Basic and acidic residues" evidence="6">
    <location>
        <begin position="531"/>
        <end position="541"/>
    </location>
</feature>
<dbReference type="SUPFAM" id="SSF50729">
    <property type="entry name" value="PH domain-like"/>
    <property type="match status" value="1"/>
</dbReference>
<feature type="region of interest" description="Disordered" evidence="6">
    <location>
        <begin position="292"/>
        <end position="323"/>
    </location>
</feature>
<dbReference type="SUPFAM" id="SSF48350">
    <property type="entry name" value="GTPase activation domain, GAP"/>
    <property type="match status" value="1"/>
</dbReference>
<keyword evidence="1" id="KW-0343">GTPase activation</keyword>
<name>A0A7E6CIY1_9CHIR</name>
<dbReference type="CDD" id="cd17115">
    <property type="entry name" value="RA_RHG20"/>
    <property type="match status" value="1"/>
</dbReference>
<keyword evidence="2" id="KW-0597">Phosphoprotein</keyword>
<dbReference type="OrthoDB" id="9558881at2759"/>
<evidence type="ECO:0000259" key="8">
    <source>
        <dbReference type="PROSITE" id="PS50200"/>
    </source>
</evidence>
<evidence type="ECO:0000256" key="3">
    <source>
        <dbReference type="ARBA" id="ARBA00055252"/>
    </source>
</evidence>
<keyword evidence="10" id="KW-1185">Reference proteome</keyword>
<dbReference type="Gene3D" id="3.10.20.90">
    <property type="entry name" value="Phosphatidylinositol 3-kinase Catalytic Subunit, Chain A, domain 1"/>
    <property type="match status" value="1"/>
</dbReference>
<accession>A0A7E6CIY1</accession>
<evidence type="ECO:0000256" key="6">
    <source>
        <dbReference type="SAM" id="MobiDB-lite"/>
    </source>
</evidence>
<feature type="region of interest" description="Disordered" evidence="6">
    <location>
        <begin position="637"/>
        <end position="697"/>
    </location>
</feature>
<gene>
    <name evidence="11" type="primary">LOC114507327</name>
</gene>
<feature type="domain" description="PH" evidence="7">
    <location>
        <begin position="52"/>
        <end position="153"/>
    </location>
</feature>
<dbReference type="InterPro" id="IPR000159">
    <property type="entry name" value="RA_dom"/>
</dbReference>
<evidence type="ECO:0000313" key="10">
    <source>
        <dbReference type="Proteomes" id="UP000504628"/>
    </source>
</evidence>
<dbReference type="GO" id="GO:0005096">
    <property type="term" value="F:GTPase activator activity"/>
    <property type="evidence" value="ECO:0007669"/>
    <property type="project" value="UniProtKB-KW"/>
</dbReference>
<proteinExistence type="predicted"/>
<dbReference type="FunFam" id="2.30.29.30:FF:000217">
    <property type="entry name" value="Rho GTPase activating protein 20"/>
    <property type="match status" value="1"/>
</dbReference>
<dbReference type="InterPro" id="IPR000198">
    <property type="entry name" value="RhoGAP_dom"/>
</dbReference>
<feature type="domain" description="Ras-associating" evidence="8">
    <location>
        <begin position="162"/>
        <end position="251"/>
    </location>
</feature>
<reference evidence="11" key="1">
    <citation type="submission" date="2025-08" db="UniProtKB">
        <authorList>
            <consortium name="RefSeq"/>
        </authorList>
    </citation>
    <scope>IDENTIFICATION</scope>
    <source>
        <tissue evidence="11">Muscle</tissue>
    </source>
</reference>
<evidence type="ECO:0000313" key="11">
    <source>
        <dbReference type="RefSeq" id="XP_035866169.1"/>
    </source>
</evidence>
<dbReference type="AlphaFoldDB" id="A0A7E6CIY1"/>
<dbReference type="Gene3D" id="1.10.555.10">
    <property type="entry name" value="Rho GTPase activation protein"/>
    <property type="match status" value="1"/>
</dbReference>
<feature type="region of interest" description="Disordered" evidence="6">
    <location>
        <begin position="1"/>
        <end position="39"/>
    </location>
</feature>
<dbReference type="InterPro" id="IPR011993">
    <property type="entry name" value="PH-like_dom_sf"/>
</dbReference>
<dbReference type="Proteomes" id="UP000504628">
    <property type="component" value="Chromosome 10"/>
</dbReference>
<dbReference type="PROSITE" id="PS50003">
    <property type="entry name" value="PH_DOMAIN"/>
    <property type="match status" value="1"/>
</dbReference>
<feature type="domain" description="Rho-GAP" evidence="9">
    <location>
        <begin position="333"/>
        <end position="519"/>
    </location>
</feature>
<dbReference type="InterPro" id="IPR047886">
    <property type="entry name" value="ARHGAP20-like_RhoGAP"/>
</dbReference>
<dbReference type="InterPro" id="IPR047888">
    <property type="entry name" value="ARHGAP20_RA"/>
</dbReference>
<dbReference type="SUPFAM" id="SSF54236">
    <property type="entry name" value="Ubiquitin-like"/>
    <property type="match status" value="1"/>
</dbReference>
<dbReference type="Pfam" id="PF22286">
    <property type="entry name" value="RHG20_PH"/>
    <property type="match status" value="1"/>
</dbReference>
<evidence type="ECO:0000259" key="7">
    <source>
        <dbReference type="PROSITE" id="PS50003"/>
    </source>
</evidence>
<dbReference type="PANTHER" id="PTHR23179">
    <property type="entry name" value="T-CELL ACTIVATION RHO GTPASE ACTIVATING PROTEIN-RELATED"/>
    <property type="match status" value="1"/>
</dbReference>
<dbReference type="InterPro" id="IPR029071">
    <property type="entry name" value="Ubiquitin-like_domsf"/>
</dbReference>
<dbReference type="SMART" id="SM00324">
    <property type="entry name" value="RhoGAP"/>
    <property type="match status" value="1"/>
</dbReference>
<feature type="compositionally biased region" description="Polar residues" evidence="6">
    <location>
        <begin position="644"/>
        <end position="671"/>
    </location>
</feature>
<dbReference type="KEGG" id="pdic:114507327"/>
<feature type="compositionally biased region" description="Basic residues" evidence="6">
    <location>
        <begin position="296"/>
        <end position="307"/>
    </location>
</feature>
<dbReference type="PROSITE" id="PS50238">
    <property type="entry name" value="RHOGAP"/>
    <property type="match status" value="1"/>
</dbReference>
<dbReference type="CDD" id="cd04402">
    <property type="entry name" value="RhoGAP_ARHGAP20"/>
    <property type="match status" value="1"/>
</dbReference>
<dbReference type="GO" id="GO:0035023">
    <property type="term" value="P:regulation of Rho protein signal transduction"/>
    <property type="evidence" value="ECO:0007669"/>
    <property type="project" value="InterPro"/>
</dbReference>
<dbReference type="RefSeq" id="XP_035866169.1">
    <property type="nucleotide sequence ID" value="XM_036010276.1"/>
</dbReference>
<dbReference type="Pfam" id="PF00620">
    <property type="entry name" value="RhoGAP"/>
    <property type="match status" value="1"/>
</dbReference>
<dbReference type="GeneID" id="114507327"/>
<sequence>MKKMEALAGGRGRAPSLAPGKAHSTGPDTHEKPPGIPHTRAFLSTLVSPSRTLLLEGRVELQRGLRRRGRYLFLFEDLLVVAKTTCINRWKVKSKTKLSDMWIASCCVKEVGGGNTDASRSFVLGWPTVNFVATLSSPEQKDKWLFLLQRYISLEKEKDHPKTIPLKIFTKDIGNGAYYKTIRIRNSDTASDVINMSLPMLRITGSERDYQLWINSGKEKASCPLIGHECPYAIKMSHLRDTALPMQGSEDTSSPLNLQELCLMEQLPREMRCQFTLKPRCLAVSQQLRDSGQKTFQRRRSTSKRLFGRGSSTHLDRLPTSPTSPLPGQLFGVSLPNLCRQDNLPKPVWDMLFRVHQEGPLTKGIFRQSASMKSCRELKQKLDSGVEVHLDHECIFVIASVFKDFLKHIPGSVLSSDLFDHWVSVMDQDNDEQKINKIQRLLDQLPRANVGLLRYLFAVLHNIEHHSSFNQMNAFNLAVCIAPSMLWPPMSFSLELENEFIKKNNMLIQFMIKNCCRIFGEEITSLFGESSVRHDTTERASDTPGAEKTAIPKSGESVLSEHHDASCSDVVENLDEGGRKMSCDLTFHDNHLDQPEVEDLLSLSDIVLDFSEEDDIQKQCLLESTLVAISVVSCSHMPPHDSPKNQPLNADTSGQSPPQTTEALQSSSRHQCCTEHNTEDQPSQTQLCQDDICKEPN</sequence>
<dbReference type="Gene3D" id="2.30.29.30">
    <property type="entry name" value="Pleckstrin-homology domain (PH domain)/Phosphotyrosine-binding domain (PTB)"/>
    <property type="match status" value="1"/>
</dbReference>
<dbReference type="GO" id="GO:0007165">
    <property type="term" value="P:signal transduction"/>
    <property type="evidence" value="ECO:0007669"/>
    <property type="project" value="InterPro"/>
</dbReference>
<dbReference type="PROSITE" id="PS50200">
    <property type="entry name" value="RA"/>
    <property type="match status" value="1"/>
</dbReference>
<dbReference type="FunFam" id="1.10.555.10:FF:000025">
    <property type="entry name" value="Rho GTPase-activating protein 20"/>
    <property type="match status" value="1"/>
</dbReference>
<comment type="function">
    <text evidence="3">GTPase activator for the Rho-type GTPases by converting them to an inactive GDP-bound state.</text>
</comment>
<feature type="region of interest" description="Disordered" evidence="6">
    <location>
        <begin position="531"/>
        <end position="563"/>
    </location>
</feature>
<protein>
    <recommendedName>
        <fullName evidence="4">Rho GTPase-activating protein 20</fullName>
    </recommendedName>
    <alternativeName>
        <fullName evidence="5">Rho-type GTPase-activating protein 20</fullName>
    </alternativeName>
</protein>
<dbReference type="InterPro" id="IPR008936">
    <property type="entry name" value="Rho_GTPase_activation_prot"/>
</dbReference>
<dbReference type="InParanoid" id="A0A7E6CIY1"/>
<evidence type="ECO:0000256" key="1">
    <source>
        <dbReference type="ARBA" id="ARBA00022468"/>
    </source>
</evidence>
<dbReference type="InterPro" id="IPR001849">
    <property type="entry name" value="PH_domain"/>
</dbReference>
<evidence type="ECO:0000259" key="9">
    <source>
        <dbReference type="PROSITE" id="PS50238"/>
    </source>
</evidence>
<evidence type="ECO:0000256" key="2">
    <source>
        <dbReference type="ARBA" id="ARBA00022553"/>
    </source>
</evidence>
<evidence type="ECO:0000256" key="5">
    <source>
        <dbReference type="ARBA" id="ARBA00083374"/>
    </source>
</evidence>
<dbReference type="InterPro" id="IPR047887">
    <property type="entry name" value="ARHGAP20_PH"/>
</dbReference>
<dbReference type="Pfam" id="PF00788">
    <property type="entry name" value="RA"/>
    <property type="match status" value="1"/>
</dbReference>
<dbReference type="PANTHER" id="PTHR23179:SF28">
    <property type="entry name" value="RHO GTPASE-ACTIVATING PROTEIN 20"/>
    <property type="match status" value="1"/>
</dbReference>
<evidence type="ECO:0000256" key="4">
    <source>
        <dbReference type="ARBA" id="ARBA00070254"/>
    </source>
</evidence>
<organism evidence="10 11">
    <name type="scientific">Phyllostomus discolor</name>
    <name type="common">pale spear-nosed bat</name>
    <dbReference type="NCBI Taxonomy" id="89673"/>
    <lineage>
        <taxon>Eukaryota</taxon>
        <taxon>Metazoa</taxon>
        <taxon>Chordata</taxon>
        <taxon>Craniata</taxon>
        <taxon>Vertebrata</taxon>
        <taxon>Euteleostomi</taxon>
        <taxon>Mammalia</taxon>
        <taxon>Eutheria</taxon>
        <taxon>Laurasiatheria</taxon>
        <taxon>Chiroptera</taxon>
        <taxon>Yangochiroptera</taxon>
        <taxon>Phyllostomidae</taxon>
        <taxon>Phyllostominae</taxon>
        <taxon>Phyllostomus</taxon>
    </lineage>
</organism>